<comment type="catalytic activity">
    <reaction evidence="8">
        <text>a cholesterol ester + H2O = cholesterol + a fatty acid + H(+)</text>
        <dbReference type="Rhea" id="RHEA:36403"/>
        <dbReference type="ChEBI" id="CHEBI:15377"/>
        <dbReference type="ChEBI" id="CHEBI:15378"/>
        <dbReference type="ChEBI" id="CHEBI:16113"/>
        <dbReference type="ChEBI" id="CHEBI:17002"/>
        <dbReference type="ChEBI" id="CHEBI:28868"/>
        <dbReference type="EC" id="3.1.1.13"/>
    </reaction>
    <physiologicalReaction direction="left-to-right" evidence="8">
        <dbReference type="Rhea" id="RHEA:36404"/>
    </physiologicalReaction>
</comment>
<dbReference type="GeneTree" id="ENSGT00390000009688"/>
<keyword evidence="4" id="KW-0551">Lipid droplet</keyword>
<keyword evidence="5" id="KW-0378">Hydrolase</keyword>
<dbReference type="SUPFAM" id="SSF53474">
    <property type="entry name" value="alpha/beta-Hydrolases"/>
    <property type="match status" value="1"/>
</dbReference>
<accession>F6Y7L6</accession>
<dbReference type="AlphaFoldDB" id="F6Y7L6"/>
<evidence type="ECO:0000256" key="3">
    <source>
        <dbReference type="ARBA" id="ARBA00019242"/>
    </source>
</evidence>
<dbReference type="PANTHER" id="PTHR13390">
    <property type="entry name" value="LIPASE"/>
    <property type="match status" value="1"/>
</dbReference>
<dbReference type="InParanoid" id="F6Y7L6"/>
<dbReference type="InterPro" id="IPR019363">
    <property type="entry name" value="LDAH"/>
</dbReference>
<dbReference type="Gene3D" id="3.40.50.1820">
    <property type="entry name" value="alpha/beta hydrolase"/>
    <property type="match status" value="1"/>
</dbReference>
<dbReference type="EMBL" id="EAAA01002543">
    <property type="status" value="NOT_ANNOTATED_CDS"/>
    <property type="molecule type" value="Genomic_DNA"/>
</dbReference>
<evidence type="ECO:0000256" key="8">
    <source>
        <dbReference type="ARBA" id="ARBA00049527"/>
    </source>
</evidence>
<name>F6Y7L6_CIOIN</name>
<evidence type="ECO:0000313" key="9">
    <source>
        <dbReference type="Ensembl" id="ENSCINP00000026762.2"/>
    </source>
</evidence>
<dbReference type="GO" id="GO:0019915">
    <property type="term" value="P:lipid storage"/>
    <property type="evidence" value="ECO:0007669"/>
    <property type="project" value="InterPro"/>
</dbReference>
<dbReference type="FunCoup" id="F6Y7L6">
    <property type="interactions" value="3"/>
</dbReference>
<keyword evidence="10" id="KW-1185">Reference proteome</keyword>
<reference evidence="9" key="3">
    <citation type="submission" date="2025-08" db="UniProtKB">
        <authorList>
            <consortium name="Ensembl"/>
        </authorList>
    </citation>
    <scope>IDENTIFICATION</scope>
</reference>
<evidence type="ECO:0000256" key="1">
    <source>
        <dbReference type="ARBA" id="ARBA00004502"/>
    </source>
</evidence>
<proteinExistence type="inferred from homology"/>
<reference evidence="10" key="1">
    <citation type="journal article" date="2002" name="Science">
        <title>The draft genome of Ciona intestinalis: insights into chordate and vertebrate origins.</title>
        <authorList>
            <person name="Dehal P."/>
            <person name="Satou Y."/>
            <person name="Campbell R.K."/>
            <person name="Chapman J."/>
            <person name="Degnan B."/>
            <person name="De Tomaso A."/>
            <person name="Davidson B."/>
            <person name="Di Gregorio A."/>
            <person name="Gelpke M."/>
            <person name="Goodstein D.M."/>
            <person name="Harafuji N."/>
            <person name="Hastings K.E."/>
            <person name="Ho I."/>
            <person name="Hotta K."/>
            <person name="Huang W."/>
            <person name="Kawashima T."/>
            <person name="Lemaire P."/>
            <person name="Martinez D."/>
            <person name="Meinertzhagen I.A."/>
            <person name="Necula S."/>
            <person name="Nonaka M."/>
            <person name="Putnam N."/>
            <person name="Rash S."/>
            <person name="Saiga H."/>
            <person name="Satake M."/>
            <person name="Terry A."/>
            <person name="Yamada L."/>
            <person name="Wang H.G."/>
            <person name="Awazu S."/>
            <person name="Azumi K."/>
            <person name="Boore J."/>
            <person name="Branno M."/>
            <person name="Chin-Bow S."/>
            <person name="DeSantis R."/>
            <person name="Doyle S."/>
            <person name="Francino P."/>
            <person name="Keys D.N."/>
            <person name="Haga S."/>
            <person name="Hayashi H."/>
            <person name="Hino K."/>
            <person name="Imai K.S."/>
            <person name="Inaba K."/>
            <person name="Kano S."/>
            <person name="Kobayashi K."/>
            <person name="Kobayashi M."/>
            <person name="Lee B.I."/>
            <person name="Makabe K.W."/>
            <person name="Manohar C."/>
            <person name="Matassi G."/>
            <person name="Medina M."/>
            <person name="Mochizuki Y."/>
            <person name="Mount S."/>
            <person name="Morishita T."/>
            <person name="Miura S."/>
            <person name="Nakayama A."/>
            <person name="Nishizaka S."/>
            <person name="Nomoto H."/>
            <person name="Ohta F."/>
            <person name="Oishi K."/>
            <person name="Rigoutsos I."/>
            <person name="Sano M."/>
            <person name="Sasaki A."/>
            <person name="Sasakura Y."/>
            <person name="Shoguchi E."/>
            <person name="Shin-i T."/>
            <person name="Spagnuolo A."/>
            <person name="Stainier D."/>
            <person name="Suzuki M.M."/>
            <person name="Tassy O."/>
            <person name="Takatori N."/>
            <person name="Tokuoka M."/>
            <person name="Yagi K."/>
            <person name="Yoshizaki F."/>
            <person name="Wada S."/>
            <person name="Zhang C."/>
            <person name="Hyatt P.D."/>
            <person name="Larimer F."/>
            <person name="Detter C."/>
            <person name="Doggett N."/>
            <person name="Glavina T."/>
            <person name="Hawkins T."/>
            <person name="Richardson P."/>
            <person name="Lucas S."/>
            <person name="Kohara Y."/>
            <person name="Levine M."/>
            <person name="Satoh N."/>
            <person name="Rokhsar D.S."/>
        </authorList>
    </citation>
    <scope>NUCLEOTIDE SEQUENCE [LARGE SCALE GENOMIC DNA]</scope>
</reference>
<evidence type="ECO:0000256" key="4">
    <source>
        <dbReference type="ARBA" id="ARBA00022677"/>
    </source>
</evidence>
<dbReference type="EC" id="3.1.1.13" evidence="7"/>
<sequence length="202" mass="23273">MSSKCKYFWKNQSGVAVKYLKCGRTNLNEKLPLVYFIIPGNPGCVRFYEDFADSLHQKTNIPVWGISHTGHSKLPSVGPPENLEKQKFQQPDREEAALQKQIEIKVDFLQKEVFPVAEKVVLVGHSIGCYIIIQIMEKIQEKYPEKVKKGVLLFPTIEKMQWTPQGKKLTPILTNARWLFMFAGMVASYTPPWVFRRIYPGL</sequence>
<evidence type="ECO:0000256" key="2">
    <source>
        <dbReference type="ARBA" id="ARBA00008300"/>
    </source>
</evidence>
<evidence type="ECO:0000256" key="6">
    <source>
        <dbReference type="ARBA" id="ARBA00031924"/>
    </source>
</evidence>
<dbReference type="HOGENOM" id="CLU_018394_2_1_1"/>
<dbReference type="Proteomes" id="UP000008144">
    <property type="component" value="Chromosome 7"/>
</dbReference>
<dbReference type="OMA" id="THVPREM"/>
<comment type="subcellular location">
    <subcellularLocation>
        <location evidence="1">Lipid droplet</location>
    </subcellularLocation>
</comment>
<dbReference type="GO" id="GO:0004771">
    <property type="term" value="F:sterol ester esterase activity"/>
    <property type="evidence" value="ECO:0007669"/>
    <property type="project" value="UniProtKB-EC"/>
</dbReference>
<dbReference type="GO" id="GO:0005811">
    <property type="term" value="C:lipid droplet"/>
    <property type="evidence" value="ECO:0007669"/>
    <property type="project" value="UniProtKB-SubCell"/>
</dbReference>
<organism evidence="9 10">
    <name type="scientific">Ciona intestinalis</name>
    <name type="common">Transparent sea squirt</name>
    <name type="synonym">Ascidia intestinalis</name>
    <dbReference type="NCBI Taxonomy" id="7719"/>
    <lineage>
        <taxon>Eukaryota</taxon>
        <taxon>Metazoa</taxon>
        <taxon>Chordata</taxon>
        <taxon>Tunicata</taxon>
        <taxon>Ascidiacea</taxon>
        <taxon>Phlebobranchia</taxon>
        <taxon>Cionidae</taxon>
        <taxon>Ciona</taxon>
    </lineage>
</organism>
<evidence type="ECO:0000256" key="5">
    <source>
        <dbReference type="ARBA" id="ARBA00022801"/>
    </source>
</evidence>
<dbReference type="Pfam" id="PF10230">
    <property type="entry name" value="LIDHydrolase"/>
    <property type="match status" value="1"/>
</dbReference>
<protein>
    <recommendedName>
        <fullName evidence="3">Lipid droplet-associated hydrolase</fullName>
        <ecNumber evidence="7">3.1.1.13</ecNumber>
    </recommendedName>
    <alternativeName>
        <fullName evidence="6">Lipid droplet-associated serine hydrolase</fullName>
    </alternativeName>
</protein>
<reference evidence="9" key="2">
    <citation type="journal article" date="2008" name="Genome Biol.">
        <title>Improved genome assembly and evidence-based global gene model set for the chordate Ciona intestinalis: new insight into intron and operon populations.</title>
        <authorList>
            <person name="Satou Y."/>
            <person name="Mineta K."/>
            <person name="Ogasawara M."/>
            <person name="Sasakura Y."/>
            <person name="Shoguchi E."/>
            <person name="Ueno K."/>
            <person name="Yamada L."/>
            <person name="Matsumoto J."/>
            <person name="Wasserscheid J."/>
            <person name="Dewar K."/>
            <person name="Wiley G.B."/>
            <person name="Macmil S.L."/>
            <person name="Roe B.A."/>
            <person name="Zeller R.W."/>
            <person name="Hastings K.E."/>
            <person name="Lemaire P."/>
            <person name="Lindquist E."/>
            <person name="Endo T."/>
            <person name="Hotta K."/>
            <person name="Inaba K."/>
        </authorList>
    </citation>
    <scope>NUCLEOTIDE SEQUENCE [LARGE SCALE GENOMIC DNA]</scope>
    <source>
        <strain evidence="9">wild type</strain>
    </source>
</reference>
<comment type="similarity">
    <text evidence="2">Belongs to the AB hydrolase superfamily. LDAH family.</text>
</comment>
<dbReference type="PANTHER" id="PTHR13390:SF0">
    <property type="entry name" value="LIPID DROPLET-ASSOCIATED HYDROLASE"/>
    <property type="match status" value="1"/>
</dbReference>
<dbReference type="InterPro" id="IPR029058">
    <property type="entry name" value="AB_hydrolase_fold"/>
</dbReference>
<evidence type="ECO:0000256" key="7">
    <source>
        <dbReference type="ARBA" id="ARBA00039150"/>
    </source>
</evidence>
<evidence type="ECO:0000313" key="10">
    <source>
        <dbReference type="Proteomes" id="UP000008144"/>
    </source>
</evidence>
<reference evidence="9" key="4">
    <citation type="submission" date="2025-09" db="UniProtKB">
        <authorList>
            <consortium name="Ensembl"/>
        </authorList>
    </citation>
    <scope>IDENTIFICATION</scope>
</reference>
<dbReference type="Ensembl" id="ENSCINT00000027008.2">
    <property type="protein sequence ID" value="ENSCINP00000026762.2"/>
    <property type="gene ID" value="ENSCING00000003782.3"/>
</dbReference>